<dbReference type="KEGG" id="foc:113213006"/>
<sequence length="240" mass="26726">MIGRLGASPEEVLYQAGSVEWPAVKTRKSQRSCFSQLTDMTIEHTINVSAAAAHDHELQVKSASLGHCGKSEKANKHIDYQEVQPKSHQTNQEEKDMFDTMMNRLNEVYGKIVERFDGVEQSLLDLPDQIKRSCMTNVSAWLNSIPENLPEIRGASDVRVDQVKDMKKSEIAVGDTASGNESVANYVDAKSVGNESKMKVDERVETDESESESEVTSQIDSDFPDKDIFYSFLSGIVSEN</sequence>
<protein>
    <submittedName>
        <fullName evidence="3">Uncharacterized protein LOC113213006 isoform X2</fullName>
    </submittedName>
</protein>
<reference evidence="3" key="1">
    <citation type="submission" date="2025-08" db="UniProtKB">
        <authorList>
            <consortium name="RefSeq"/>
        </authorList>
    </citation>
    <scope>IDENTIFICATION</scope>
    <source>
        <tissue evidence="3">Whole organism</tissue>
    </source>
</reference>
<evidence type="ECO:0000256" key="1">
    <source>
        <dbReference type="SAM" id="MobiDB-lite"/>
    </source>
</evidence>
<feature type="compositionally biased region" description="Acidic residues" evidence="1">
    <location>
        <begin position="204"/>
        <end position="213"/>
    </location>
</feature>
<feature type="region of interest" description="Disordered" evidence="1">
    <location>
        <begin position="195"/>
        <end position="220"/>
    </location>
</feature>
<keyword evidence="2" id="KW-1185">Reference proteome</keyword>
<gene>
    <name evidence="3" type="primary">LOC113213006</name>
</gene>
<evidence type="ECO:0000313" key="2">
    <source>
        <dbReference type="Proteomes" id="UP000504606"/>
    </source>
</evidence>
<proteinExistence type="predicted"/>
<dbReference type="Proteomes" id="UP000504606">
    <property type="component" value="Unplaced"/>
</dbReference>
<dbReference type="AlphaFoldDB" id="A0A6J1T280"/>
<dbReference type="GeneID" id="113213006"/>
<name>A0A6J1T280_FRAOC</name>
<accession>A0A6J1T280</accession>
<dbReference type="RefSeq" id="XP_026287694.1">
    <property type="nucleotide sequence ID" value="XM_026431909.2"/>
</dbReference>
<evidence type="ECO:0000313" key="3">
    <source>
        <dbReference type="RefSeq" id="XP_026287694.1"/>
    </source>
</evidence>
<organism evidence="2 3">
    <name type="scientific">Frankliniella occidentalis</name>
    <name type="common">Western flower thrips</name>
    <name type="synonym">Euthrips occidentalis</name>
    <dbReference type="NCBI Taxonomy" id="133901"/>
    <lineage>
        <taxon>Eukaryota</taxon>
        <taxon>Metazoa</taxon>
        <taxon>Ecdysozoa</taxon>
        <taxon>Arthropoda</taxon>
        <taxon>Hexapoda</taxon>
        <taxon>Insecta</taxon>
        <taxon>Pterygota</taxon>
        <taxon>Neoptera</taxon>
        <taxon>Paraneoptera</taxon>
        <taxon>Thysanoptera</taxon>
        <taxon>Terebrantia</taxon>
        <taxon>Thripoidea</taxon>
        <taxon>Thripidae</taxon>
        <taxon>Frankliniella</taxon>
    </lineage>
</organism>